<dbReference type="InterPro" id="IPR001343">
    <property type="entry name" value="Hemolysn_Ca-bd"/>
</dbReference>
<keyword evidence="6" id="KW-0843">Virulence</keyword>
<dbReference type="GO" id="GO:0090729">
    <property type="term" value="F:toxin activity"/>
    <property type="evidence" value="ECO:0007669"/>
    <property type="project" value="UniProtKB-KW"/>
</dbReference>
<dbReference type="Gene3D" id="2.150.10.10">
    <property type="entry name" value="Serralysin-like metalloprotease, C-terminal"/>
    <property type="match status" value="4"/>
</dbReference>
<dbReference type="PRINTS" id="PR01488">
    <property type="entry name" value="RTXTOXINA"/>
</dbReference>
<dbReference type="InterPro" id="IPR018511">
    <property type="entry name" value="Hemolysin-typ_Ca-bd_CS"/>
</dbReference>
<evidence type="ECO:0000256" key="2">
    <source>
        <dbReference type="ARBA" id="ARBA00004613"/>
    </source>
</evidence>
<evidence type="ECO:0000256" key="6">
    <source>
        <dbReference type="ARBA" id="ARBA00023026"/>
    </source>
</evidence>
<dbReference type="InterPro" id="IPR003995">
    <property type="entry name" value="RTX_toxin_determinant-A"/>
</dbReference>
<dbReference type="GO" id="GO:0016020">
    <property type="term" value="C:membrane"/>
    <property type="evidence" value="ECO:0007669"/>
    <property type="project" value="UniProtKB-SubCell"/>
</dbReference>
<evidence type="ECO:0008006" key="11">
    <source>
        <dbReference type="Google" id="ProtNLM"/>
    </source>
</evidence>
<evidence type="ECO:0000256" key="5">
    <source>
        <dbReference type="ARBA" id="ARBA00022737"/>
    </source>
</evidence>
<name>A0A7X3MSN1_9HYPH</name>
<keyword evidence="4" id="KW-0800">Toxin</keyword>
<dbReference type="OrthoDB" id="9773411at2"/>
<dbReference type="PRINTS" id="PR00313">
    <property type="entry name" value="CABNDNGRPT"/>
</dbReference>
<keyword evidence="7" id="KW-0472">Membrane</keyword>
<organism evidence="9 10">
    <name type="scientific">Microvirga makkahensis</name>
    <dbReference type="NCBI Taxonomy" id="1128670"/>
    <lineage>
        <taxon>Bacteria</taxon>
        <taxon>Pseudomonadati</taxon>
        <taxon>Pseudomonadota</taxon>
        <taxon>Alphaproteobacteria</taxon>
        <taxon>Hyphomicrobiales</taxon>
        <taxon>Methylobacteriaceae</taxon>
        <taxon>Microvirga</taxon>
    </lineage>
</organism>
<dbReference type="PANTHER" id="PTHR38340">
    <property type="entry name" value="S-LAYER PROTEIN"/>
    <property type="match status" value="1"/>
</dbReference>
<dbReference type="Pfam" id="PF00353">
    <property type="entry name" value="HemolysinCabind"/>
    <property type="match status" value="6"/>
</dbReference>
<keyword evidence="10" id="KW-1185">Reference proteome</keyword>
<gene>
    <name evidence="9" type="ORF">GR328_13305</name>
</gene>
<reference evidence="9 10" key="1">
    <citation type="submission" date="2019-12" db="EMBL/GenBank/DDBJ databases">
        <authorList>
            <person name="Yuan C.-G."/>
        </authorList>
    </citation>
    <scope>NUCLEOTIDE SEQUENCE [LARGE SCALE GENOMIC DNA]</scope>
    <source>
        <strain evidence="9 10">KCTC 23863</strain>
    </source>
</reference>
<dbReference type="GO" id="GO:0005509">
    <property type="term" value="F:calcium ion binding"/>
    <property type="evidence" value="ECO:0007669"/>
    <property type="project" value="InterPro"/>
</dbReference>
<reference evidence="9 10" key="2">
    <citation type="submission" date="2020-01" db="EMBL/GenBank/DDBJ databases">
        <title>Microvirga sp. nov., an arsenate reduction bacterium isolated from Tibet hotspring sediments.</title>
        <authorList>
            <person name="Xian W.-D."/>
            <person name="Li W.-J."/>
        </authorList>
    </citation>
    <scope>NUCLEOTIDE SEQUENCE [LARGE SCALE GENOMIC DNA]</scope>
    <source>
        <strain evidence="9 10">KCTC 23863</strain>
    </source>
</reference>
<dbReference type="InterPro" id="IPR050557">
    <property type="entry name" value="RTX_toxin/Mannuronan_C5-epim"/>
</dbReference>
<dbReference type="InterPro" id="IPR011049">
    <property type="entry name" value="Serralysin-like_metalloprot_C"/>
</dbReference>
<keyword evidence="5" id="KW-0677">Repeat</keyword>
<evidence type="ECO:0000256" key="1">
    <source>
        <dbReference type="ARBA" id="ARBA00004370"/>
    </source>
</evidence>
<protein>
    <recommendedName>
        <fullName evidence="11">Calcium-binding protein</fullName>
    </recommendedName>
</protein>
<evidence type="ECO:0000313" key="10">
    <source>
        <dbReference type="Proteomes" id="UP000436483"/>
    </source>
</evidence>
<evidence type="ECO:0000256" key="8">
    <source>
        <dbReference type="SAM" id="MobiDB-lite"/>
    </source>
</evidence>
<evidence type="ECO:0000313" key="9">
    <source>
        <dbReference type="EMBL" id="MXQ12421.1"/>
    </source>
</evidence>
<feature type="region of interest" description="Disordered" evidence="8">
    <location>
        <begin position="473"/>
        <end position="520"/>
    </location>
</feature>
<keyword evidence="3" id="KW-0964">Secreted</keyword>
<dbReference type="SUPFAM" id="SSF51120">
    <property type="entry name" value="beta-Roll"/>
    <property type="match status" value="2"/>
</dbReference>
<sequence>MATATQILLAELERLMGGALPNGGYGGVLLTNGPMADSGENVAEVVTRIEYINKEWIETQEIVYRRVPSNPEQSGLTFDHGALLSDGVENFSEYWGIILEPGTDAVKGWLNPIEHWFWDVIVDAPTAAEYEIPYSPTSFFDKFFFRYEIDFWGNFFFGGAEDGTPPPAEQPSEPEDPPQVSVRGFVIGSGSEARVVHMARGTEGDDIIAGANIAYGAGGNDLIAGTDYRDILSGGAGDDVLSGGRGGDVISGGAGVDTVSYAASASGISGEGIRVNLSTGVGLQGDAHGDRLLDIENVIGSAGNDFIQVGNDNAADFDAADYLAKNPDVAAYKEAHQLSDAWVYHHWRDAGRFEGRSGGWHGTTRGVGADWGTAFDLAGYLAANPDIQAYKDAHNLSDAWVHSHWMEAGRHEGRNGGLKASGAVIDSGDGHDVVVGGVYSDHLRGGNGADSLHGGLGRDVLLGGAGRDSLDGGADNDQLYGGHGDDTLLGGSNEDSMEGGEGADSLNGQDGHDLVRGNAGNDYLDGANGNDTLDGGDGSDFLTGWIGADLLLGGSGGDTLYGGDGNDTLEGGRGLDLLYGGTGRDTFVFDVAADGDAQAYSYIPVVVDQVMDFAVGDVLRLEGAGAVTFARQQTVTWSGVTPVVGYQTTVLVDNKYQIILENYGRNLYWDAASHTLIAY</sequence>
<evidence type="ECO:0000256" key="4">
    <source>
        <dbReference type="ARBA" id="ARBA00022656"/>
    </source>
</evidence>
<comment type="subcellular location">
    <subcellularLocation>
        <location evidence="1">Membrane</location>
    </subcellularLocation>
    <subcellularLocation>
        <location evidence="2">Secreted</location>
    </subcellularLocation>
</comment>
<dbReference type="Proteomes" id="UP000436483">
    <property type="component" value="Unassembled WGS sequence"/>
</dbReference>
<feature type="region of interest" description="Disordered" evidence="8">
    <location>
        <begin position="160"/>
        <end position="179"/>
    </location>
</feature>
<evidence type="ECO:0000256" key="7">
    <source>
        <dbReference type="ARBA" id="ARBA00023136"/>
    </source>
</evidence>
<dbReference type="EMBL" id="WURB01000008">
    <property type="protein sequence ID" value="MXQ12421.1"/>
    <property type="molecule type" value="Genomic_DNA"/>
</dbReference>
<dbReference type="PROSITE" id="PS00330">
    <property type="entry name" value="HEMOLYSIN_CALCIUM"/>
    <property type="match status" value="8"/>
</dbReference>
<dbReference type="RefSeq" id="WP_160884999.1">
    <property type="nucleotide sequence ID" value="NZ_WURB01000008.1"/>
</dbReference>
<dbReference type="AlphaFoldDB" id="A0A7X3MSN1"/>
<dbReference type="GO" id="GO:0005576">
    <property type="term" value="C:extracellular region"/>
    <property type="evidence" value="ECO:0007669"/>
    <property type="project" value="UniProtKB-SubCell"/>
</dbReference>
<comment type="caution">
    <text evidence="9">The sequence shown here is derived from an EMBL/GenBank/DDBJ whole genome shotgun (WGS) entry which is preliminary data.</text>
</comment>
<proteinExistence type="predicted"/>
<evidence type="ECO:0000256" key="3">
    <source>
        <dbReference type="ARBA" id="ARBA00022525"/>
    </source>
</evidence>
<dbReference type="PANTHER" id="PTHR38340:SF1">
    <property type="entry name" value="S-LAYER PROTEIN"/>
    <property type="match status" value="1"/>
</dbReference>
<accession>A0A7X3MSN1</accession>